<dbReference type="STRING" id="1123392.GCA_000376425_00535"/>
<name>A0A119CVT8_THIDE</name>
<dbReference type="CDD" id="cd00158">
    <property type="entry name" value="RHOD"/>
    <property type="match status" value="1"/>
</dbReference>
<evidence type="ECO:0000259" key="2">
    <source>
        <dbReference type="PROSITE" id="PS50206"/>
    </source>
</evidence>
<dbReference type="GO" id="GO:0016740">
    <property type="term" value="F:transferase activity"/>
    <property type="evidence" value="ECO:0007669"/>
    <property type="project" value="UniProtKB-KW"/>
</dbReference>
<dbReference type="InterPro" id="IPR036873">
    <property type="entry name" value="Rhodanese-like_dom_sf"/>
</dbReference>
<dbReference type="InterPro" id="IPR001763">
    <property type="entry name" value="Rhodanese-like_dom"/>
</dbReference>
<gene>
    <name evidence="3" type="ORF">ABW22_10495</name>
</gene>
<dbReference type="EMBL" id="LDUG01000025">
    <property type="protein sequence ID" value="KVW95639.1"/>
    <property type="molecule type" value="Genomic_DNA"/>
</dbReference>
<dbReference type="Gene3D" id="3.60.15.10">
    <property type="entry name" value="Ribonuclease Z/Hydroxyacylglutathione hydrolase-like"/>
    <property type="match status" value="1"/>
</dbReference>
<comment type="similarity">
    <text evidence="1">Belongs to the metallo-beta-lactamase superfamily. Class-B beta-lactamase family.</text>
</comment>
<dbReference type="PANTHER" id="PTHR42951:SF4">
    <property type="entry name" value="ACYL-COENZYME A THIOESTERASE MBLAC2"/>
    <property type="match status" value="1"/>
</dbReference>
<organism evidence="3 4">
    <name type="scientific">Thiobacillus denitrificans</name>
    <dbReference type="NCBI Taxonomy" id="36861"/>
    <lineage>
        <taxon>Bacteria</taxon>
        <taxon>Pseudomonadati</taxon>
        <taxon>Pseudomonadota</taxon>
        <taxon>Betaproteobacteria</taxon>
        <taxon>Nitrosomonadales</taxon>
        <taxon>Thiobacillaceae</taxon>
        <taxon>Thiobacillus</taxon>
    </lineage>
</organism>
<dbReference type="InterPro" id="IPR036866">
    <property type="entry name" value="RibonucZ/Hydroxyglut_hydro"/>
</dbReference>
<dbReference type="InterPro" id="IPR050855">
    <property type="entry name" value="NDM-1-like"/>
</dbReference>
<accession>A0A119CVT8</accession>
<dbReference type="GO" id="GO:0017001">
    <property type="term" value="P:antibiotic catabolic process"/>
    <property type="evidence" value="ECO:0007669"/>
    <property type="project" value="UniProtKB-ARBA"/>
</dbReference>
<sequence>MTAIVNPPPEAPSLTQAAQGVLDAVNKRVPQLDTQGLLAQLKAQPTTVVIDVRSPAELNLSGYIDAPLFFNIDRGFLEYQIEARVPDKATPIVVYCGVNQRSPLAAETLMKLGYKNVKNYRDGFFNWKRAGLPIQQFDKAPTSFLYDLPQEIIPGVWSAIGATAPGTYVNAGHNNNLSFVITDDGVLVVNAGDNYLLAQSLHEEIKKRTKQPVKYVVLENSQGHAMLGANYWKEQGVTIIAHRDTAKQMEKTGYDVLAGMRNRARDKAFKTEFVMPDKLYDDKLELKMGSWNLQILHLGPSHSHGDTMVWLPEKKLVIAGDTAFHIRMLPIFEDTDTAKWVETWDTFEALGADIVIPGHGGPTDMATVRKWTHDYLVHLRAKVAEVVKAGGSLDDAYKVDQSAYMHLHTADELARSNAGRVFRAMEFE</sequence>
<dbReference type="Proteomes" id="UP000064243">
    <property type="component" value="Unassembled WGS sequence"/>
</dbReference>
<dbReference type="CDD" id="cd16282">
    <property type="entry name" value="metallo-hydrolase-like_MBL-fold"/>
    <property type="match status" value="1"/>
</dbReference>
<evidence type="ECO:0000256" key="1">
    <source>
        <dbReference type="ARBA" id="ARBA00005250"/>
    </source>
</evidence>
<reference evidence="3 4" key="1">
    <citation type="journal article" date="2015" name="Appl. Environ. Microbiol.">
        <title>Aerobic and Anaerobic Thiosulfate Oxidation by a Cold-Adapted, Subglacial Chemoautotroph.</title>
        <authorList>
            <person name="Harrold Z.R."/>
            <person name="Skidmore M.L."/>
            <person name="Hamilton T.L."/>
            <person name="Desch L."/>
            <person name="Amada K."/>
            <person name="van Gelder W."/>
            <person name="Glover K."/>
            <person name="Roden E.E."/>
            <person name="Boyd E.S."/>
        </authorList>
    </citation>
    <scope>NUCLEOTIDE SEQUENCE [LARGE SCALE GENOMIC DNA]</scope>
    <source>
        <strain evidence="3 4">RG</strain>
    </source>
</reference>
<keyword evidence="4" id="KW-1185">Reference proteome</keyword>
<dbReference type="PROSITE" id="PS50206">
    <property type="entry name" value="RHODANESE_3"/>
    <property type="match status" value="1"/>
</dbReference>
<dbReference type="SMART" id="SM00450">
    <property type="entry name" value="RHOD"/>
    <property type="match status" value="1"/>
</dbReference>
<evidence type="ECO:0000313" key="4">
    <source>
        <dbReference type="Proteomes" id="UP000064243"/>
    </source>
</evidence>
<comment type="caution">
    <text evidence="3">The sequence shown here is derived from an EMBL/GenBank/DDBJ whole genome shotgun (WGS) entry which is preliminary data.</text>
</comment>
<evidence type="ECO:0000313" key="3">
    <source>
        <dbReference type="EMBL" id="KVW95639.1"/>
    </source>
</evidence>
<dbReference type="PANTHER" id="PTHR42951">
    <property type="entry name" value="METALLO-BETA-LACTAMASE DOMAIN-CONTAINING"/>
    <property type="match status" value="1"/>
</dbReference>
<proteinExistence type="inferred from homology"/>
<dbReference type="Gene3D" id="3.40.250.10">
    <property type="entry name" value="Rhodanese-like domain"/>
    <property type="match status" value="1"/>
</dbReference>
<dbReference type="SUPFAM" id="SSF56281">
    <property type="entry name" value="Metallo-hydrolase/oxidoreductase"/>
    <property type="match status" value="1"/>
</dbReference>
<feature type="domain" description="Rhodanese" evidence="2">
    <location>
        <begin position="43"/>
        <end position="136"/>
    </location>
</feature>
<dbReference type="SUPFAM" id="SSF52821">
    <property type="entry name" value="Rhodanese/Cell cycle control phosphatase"/>
    <property type="match status" value="1"/>
</dbReference>
<dbReference type="InterPro" id="IPR001279">
    <property type="entry name" value="Metallo-B-lactamas"/>
</dbReference>
<dbReference type="PATRIC" id="fig|36861.3.peg.1764"/>
<dbReference type="Pfam" id="PF00581">
    <property type="entry name" value="Rhodanese"/>
    <property type="match status" value="1"/>
</dbReference>
<protein>
    <submittedName>
        <fullName evidence="3">Sulfurtransferase</fullName>
    </submittedName>
</protein>
<dbReference type="SMART" id="SM00849">
    <property type="entry name" value="Lactamase_B"/>
    <property type="match status" value="1"/>
</dbReference>
<dbReference type="AlphaFoldDB" id="A0A119CVT8"/>
<keyword evidence="3" id="KW-0808">Transferase</keyword>
<dbReference type="Pfam" id="PF00753">
    <property type="entry name" value="Lactamase_B"/>
    <property type="match status" value="1"/>
</dbReference>